<dbReference type="NCBIfam" id="NF041911">
    <property type="entry name" value="HVO_0649"/>
    <property type="match status" value="1"/>
</dbReference>
<dbReference type="EMBL" id="CSTE01000002">
    <property type="protein sequence ID" value="CQR50869.1"/>
    <property type="molecule type" value="Genomic_DNA"/>
</dbReference>
<evidence type="ECO:0008006" key="3">
    <source>
        <dbReference type="Google" id="ProtNLM"/>
    </source>
</evidence>
<dbReference type="OrthoDB" id="165303at2157"/>
<accession>A0A0D6JSQ4</accession>
<organism evidence="1 2">
    <name type="scientific">Haloferax massiliensis</name>
    <dbReference type="NCBI Taxonomy" id="1476858"/>
    <lineage>
        <taxon>Archaea</taxon>
        <taxon>Methanobacteriati</taxon>
        <taxon>Methanobacteriota</taxon>
        <taxon>Stenosarchaea group</taxon>
        <taxon>Halobacteria</taxon>
        <taxon>Halobacteriales</taxon>
        <taxon>Haloferacaceae</taxon>
        <taxon>Haloferax</taxon>
    </lineage>
</organism>
<sequence length="68" mass="7655">MSIRRTPRGTTALDRLRERYSEADRTCSKCGFTDDDGEWSAKTTGSSVFYRRVCPSCGAIETRTLSLK</sequence>
<evidence type="ECO:0000313" key="2">
    <source>
        <dbReference type="Proteomes" id="UP000198902"/>
    </source>
</evidence>
<proteinExistence type="predicted"/>
<name>A0A0D6JSQ4_9EURY</name>
<dbReference type="Proteomes" id="UP000198902">
    <property type="component" value="Unassembled WGS sequence"/>
</dbReference>
<evidence type="ECO:0000313" key="1">
    <source>
        <dbReference type="EMBL" id="CQR50869.1"/>
    </source>
</evidence>
<dbReference type="AlphaFoldDB" id="A0A0D6JSQ4"/>
<keyword evidence="2" id="KW-1185">Reference proteome</keyword>
<protein>
    <recommendedName>
        <fullName evidence="3">Small CPxCG-related zinc finger protein</fullName>
    </recommendedName>
</protein>
<dbReference type="RefSeq" id="WP_089779155.1">
    <property type="nucleotide sequence ID" value="NZ_CABLRR010000002.1"/>
</dbReference>
<dbReference type="InterPro" id="IPR049696">
    <property type="entry name" value="HVO_0649-like"/>
</dbReference>
<reference evidence="2" key="1">
    <citation type="submission" date="2015-03" db="EMBL/GenBank/DDBJ databases">
        <authorList>
            <person name="Urmite Genomes"/>
        </authorList>
    </citation>
    <scope>NUCLEOTIDE SEQUENCE [LARGE SCALE GENOMIC DNA]</scope>
    <source>
        <strain evidence="2">Arc-Hr</strain>
    </source>
</reference>
<gene>
    <name evidence="1" type="ORF">BN996_02353</name>
</gene>